<keyword evidence="6" id="KW-0964">Secreted</keyword>
<evidence type="ECO:0000256" key="9">
    <source>
        <dbReference type="ARBA" id="ARBA00022723"/>
    </source>
</evidence>
<evidence type="ECO:0000256" key="8">
    <source>
        <dbReference type="ARBA" id="ARBA00022670"/>
    </source>
</evidence>
<dbReference type="GO" id="GO:0005576">
    <property type="term" value="C:extracellular region"/>
    <property type="evidence" value="ECO:0007669"/>
    <property type="project" value="UniProtKB-SubCell"/>
</dbReference>
<dbReference type="InterPro" id="IPR007484">
    <property type="entry name" value="Peptidase_M28"/>
</dbReference>
<keyword evidence="11 23" id="KW-0378">Hydrolase</keyword>
<evidence type="ECO:0000256" key="5">
    <source>
        <dbReference type="ARBA" id="ARBA00014116"/>
    </source>
</evidence>
<organism evidence="23 24">
    <name type="scientific">Paludibaculum fermentans</name>
    <dbReference type="NCBI Taxonomy" id="1473598"/>
    <lineage>
        <taxon>Bacteria</taxon>
        <taxon>Pseudomonadati</taxon>
        <taxon>Acidobacteriota</taxon>
        <taxon>Terriglobia</taxon>
        <taxon>Bryobacterales</taxon>
        <taxon>Bryobacteraceae</taxon>
        <taxon>Paludibaculum</taxon>
    </lineage>
</organism>
<evidence type="ECO:0000313" key="23">
    <source>
        <dbReference type="EMBL" id="QOY88922.1"/>
    </source>
</evidence>
<evidence type="ECO:0000256" key="16">
    <source>
        <dbReference type="ARBA" id="ARBA00023145"/>
    </source>
</evidence>
<evidence type="ECO:0000256" key="21">
    <source>
        <dbReference type="SAM" id="SignalP"/>
    </source>
</evidence>
<keyword evidence="10 21" id="KW-0732">Signal</keyword>
<evidence type="ECO:0000313" key="24">
    <source>
        <dbReference type="Proteomes" id="UP000593892"/>
    </source>
</evidence>
<dbReference type="Gene3D" id="3.50.30.30">
    <property type="match status" value="1"/>
</dbReference>
<feature type="signal peptide" evidence="21">
    <location>
        <begin position="1"/>
        <end position="16"/>
    </location>
</feature>
<feature type="chain" id="PRO_5033001770" description="Carboxypeptidase Q" evidence="21">
    <location>
        <begin position="17"/>
        <end position="484"/>
    </location>
</feature>
<feature type="domain" description="Peptidase M28" evidence="22">
    <location>
        <begin position="245"/>
        <end position="433"/>
    </location>
</feature>
<dbReference type="SUPFAM" id="SSF53187">
    <property type="entry name" value="Zn-dependent exopeptidases"/>
    <property type="match status" value="1"/>
</dbReference>
<dbReference type="EMBL" id="CP063849">
    <property type="protein sequence ID" value="QOY88922.1"/>
    <property type="molecule type" value="Genomic_DNA"/>
</dbReference>
<dbReference type="SUPFAM" id="SSF52025">
    <property type="entry name" value="PA domain"/>
    <property type="match status" value="1"/>
</dbReference>
<dbReference type="GO" id="GO:0004180">
    <property type="term" value="F:carboxypeptidase activity"/>
    <property type="evidence" value="ECO:0007669"/>
    <property type="project" value="UniProtKB-KW"/>
</dbReference>
<name>A0A7S7NSB4_PALFE</name>
<dbReference type="RefSeq" id="WP_194450585.1">
    <property type="nucleotide sequence ID" value="NZ_CP063849.1"/>
</dbReference>
<dbReference type="Pfam" id="PF04389">
    <property type="entry name" value="Peptidase_M28"/>
    <property type="match status" value="1"/>
</dbReference>
<evidence type="ECO:0000256" key="6">
    <source>
        <dbReference type="ARBA" id="ARBA00022525"/>
    </source>
</evidence>
<dbReference type="InterPro" id="IPR039866">
    <property type="entry name" value="CPQ"/>
</dbReference>
<gene>
    <name evidence="23" type="ORF">IRI77_02870</name>
</gene>
<keyword evidence="16" id="KW-0865">Zymogen</keyword>
<evidence type="ECO:0000256" key="2">
    <source>
        <dbReference type="ARBA" id="ARBA00004371"/>
    </source>
</evidence>
<keyword evidence="9" id="KW-0479">Metal-binding</keyword>
<protein>
    <recommendedName>
        <fullName evidence="5">Carboxypeptidase Q</fullName>
    </recommendedName>
    <alternativeName>
        <fullName evidence="20">Plasma glutamate carboxypeptidase</fullName>
    </alternativeName>
</protein>
<evidence type="ECO:0000259" key="22">
    <source>
        <dbReference type="Pfam" id="PF04389"/>
    </source>
</evidence>
<proteinExistence type="predicted"/>
<dbReference type="GO" id="GO:0005764">
    <property type="term" value="C:lysosome"/>
    <property type="evidence" value="ECO:0007669"/>
    <property type="project" value="UniProtKB-SubCell"/>
</dbReference>
<dbReference type="Proteomes" id="UP000593892">
    <property type="component" value="Chromosome"/>
</dbReference>
<dbReference type="PANTHER" id="PTHR12053">
    <property type="entry name" value="PROTEASE FAMILY M28 PLASMA GLUTAMATE CARBOXYPEPTIDASE-RELATED"/>
    <property type="match status" value="1"/>
</dbReference>
<keyword evidence="18" id="KW-0458">Lysosome</keyword>
<dbReference type="Gene3D" id="3.40.630.10">
    <property type="entry name" value="Zn peptidases"/>
    <property type="match status" value="1"/>
</dbReference>
<evidence type="ECO:0000256" key="4">
    <source>
        <dbReference type="ARBA" id="ARBA00004613"/>
    </source>
</evidence>
<keyword evidence="8" id="KW-0645">Protease</keyword>
<keyword evidence="12" id="KW-0256">Endoplasmic reticulum</keyword>
<keyword evidence="15" id="KW-0482">Metalloprotease</keyword>
<evidence type="ECO:0000256" key="18">
    <source>
        <dbReference type="ARBA" id="ARBA00023228"/>
    </source>
</evidence>
<evidence type="ECO:0000256" key="19">
    <source>
        <dbReference type="ARBA" id="ARBA00025833"/>
    </source>
</evidence>
<accession>A0A7S7NSB4</accession>
<evidence type="ECO:0000256" key="11">
    <source>
        <dbReference type="ARBA" id="ARBA00022801"/>
    </source>
</evidence>
<evidence type="ECO:0000256" key="7">
    <source>
        <dbReference type="ARBA" id="ARBA00022645"/>
    </source>
</evidence>
<keyword evidence="13" id="KW-0862">Zinc</keyword>
<evidence type="ECO:0000256" key="13">
    <source>
        <dbReference type="ARBA" id="ARBA00022833"/>
    </source>
</evidence>
<dbReference type="GO" id="GO:0046872">
    <property type="term" value="F:metal ion binding"/>
    <property type="evidence" value="ECO:0007669"/>
    <property type="project" value="UniProtKB-KW"/>
</dbReference>
<dbReference type="GO" id="GO:0006508">
    <property type="term" value="P:proteolysis"/>
    <property type="evidence" value="ECO:0007669"/>
    <property type="project" value="UniProtKB-KW"/>
</dbReference>
<keyword evidence="24" id="KW-1185">Reference proteome</keyword>
<evidence type="ECO:0000256" key="10">
    <source>
        <dbReference type="ARBA" id="ARBA00022729"/>
    </source>
</evidence>
<comment type="subcellular location">
    <subcellularLocation>
        <location evidence="1">Endoplasmic reticulum</location>
    </subcellularLocation>
    <subcellularLocation>
        <location evidence="3">Golgi apparatus</location>
    </subcellularLocation>
    <subcellularLocation>
        <location evidence="2">Lysosome</location>
    </subcellularLocation>
    <subcellularLocation>
        <location evidence="4">Secreted</location>
    </subcellularLocation>
</comment>
<dbReference type="AlphaFoldDB" id="A0A7S7NSB4"/>
<evidence type="ECO:0000256" key="12">
    <source>
        <dbReference type="ARBA" id="ARBA00022824"/>
    </source>
</evidence>
<evidence type="ECO:0000256" key="15">
    <source>
        <dbReference type="ARBA" id="ARBA00023049"/>
    </source>
</evidence>
<evidence type="ECO:0000256" key="20">
    <source>
        <dbReference type="ARBA" id="ARBA00033328"/>
    </source>
</evidence>
<dbReference type="PANTHER" id="PTHR12053:SF3">
    <property type="entry name" value="CARBOXYPEPTIDASE Q"/>
    <property type="match status" value="1"/>
</dbReference>
<dbReference type="InterPro" id="IPR046450">
    <property type="entry name" value="PA_dom_sf"/>
</dbReference>
<keyword evidence="17" id="KW-0325">Glycoprotein</keyword>
<dbReference type="GO" id="GO:0070573">
    <property type="term" value="F:metallodipeptidase activity"/>
    <property type="evidence" value="ECO:0007669"/>
    <property type="project" value="InterPro"/>
</dbReference>
<keyword evidence="14" id="KW-0333">Golgi apparatus</keyword>
<evidence type="ECO:0000256" key="1">
    <source>
        <dbReference type="ARBA" id="ARBA00004240"/>
    </source>
</evidence>
<evidence type="ECO:0000256" key="14">
    <source>
        <dbReference type="ARBA" id="ARBA00023034"/>
    </source>
</evidence>
<reference evidence="23 24" key="1">
    <citation type="submission" date="2020-10" db="EMBL/GenBank/DDBJ databases">
        <title>Complete genome sequence of Paludibaculum fermentans P105T, a facultatively anaerobic acidobacterium capable of dissimilatory Fe(III) reduction.</title>
        <authorList>
            <person name="Dedysh S.N."/>
            <person name="Beletsky A.V."/>
            <person name="Kulichevskaya I.S."/>
            <person name="Mardanov A.V."/>
            <person name="Ravin N.V."/>
        </authorList>
    </citation>
    <scope>NUCLEOTIDE SEQUENCE [LARGE SCALE GENOMIC DNA]</scope>
    <source>
        <strain evidence="23 24">P105</strain>
    </source>
</reference>
<comment type="subunit">
    <text evidence="19">Homodimer. The monomeric form is inactive while the homodimer is active.</text>
</comment>
<dbReference type="KEGG" id="pfer:IRI77_02870"/>
<sequence length="484" mass="52758">MRCVKLLFLCATLAAAADNDAPRRLAARALGETPLWTDLRALCDGIGGRPTGSPAAQRSVEWAVKTFRAAGLTSVTVEPFKIPQLWLPGTAEASALSPVQFPIRLAAAPFTASTHGALEANLVDVGEGSEQDFARAGARARGAIVLVRSKEMKSFDDLFAEYLRNDALISSARKAGAAALLLQSTRPRGLLYRHPMGLDGALVPLPAAVVSREHAERLSRLAEAGDVRLRLNLQNQTGGEYESQNVVAEIRGREKPEEIVLIGAHLDSWDLGTGAEDNGVNVAMILDVARGFQELGIVPRRTIRFALFTGEEQGMWGSRRYVERHRAELDNFVATVTFDTGSGRLSGFYLNGREDLRAPVNAALAPLSGFTASDHLIDALDGTDNFDFLLSGVPNLVGVQDPIPYLPDYHAESDTFDRVNQREQKITTAIASALVWSLAESPQRLRRQSRQEVEKLLIDTKLDQQMKAFGQWSDFTAGQRGLFQ</sequence>
<keyword evidence="7" id="KW-0121">Carboxypeptidase</keyword>
<evidence type="ECO:0000256" key="3">
    <source>
        <dbReference type="ARBA" id="ARBA00004555"/>
    </source>
</evidence>
<evidence type="ECO:0000256" key="17">
    <source>
        <dbReference type="ARBA" id="ARBA00023180"/>
    </source>
</evidence>